<evidence type="ECO:0000256" key="1">
    <source>
        <dbReference type="SAM" id="Phobius"/>
    </source>
</evidence>
<dbReference type="EMBL" id="FXTO01000021">
    <property type="protein sequence ID" value="SMO89062.1"/>
    <property type="molecule type" value="Genomic_DNA"/>
</dbReference>
<feature type="transmembrane region" description="Helical" evidence="1">
    <location>
        <begin position="33"/>
        <end position="51"/>
    </location>
</feature>
<sequence>MAFFTNAPIWVWPLLVLLLFVGLRAIRPRRAPIALFYALPFLGLLGLRSLLALPAPGWGLALWAVLLLIGAAVGYRLQGRWLIERTRNTVTLRPEWLTLIVVMILFWSNFVTGVIRAIAPDLLTAPGYIATLAIVLGLCSGTFLGRAIRVGHS</sequence>
<name>A0A521EYF4_9RHOB</name>
<organism evidence="2 3">
    <name type="scientific">Thalassovita litoralis</name>
    <dbReference type="NCBI Taxonomy" id="1010611"/>
    <lineage>
        <taxon>Bacteria</taxon>
        <taxon>Pseudomonadati</taxon>
        <taxon>Pseudomonadota</taxon>
        <taxon>Alphaproteobacteria</taxon>
        <taxon>Rhodobacterales</taxon>
        <taxon>Roseobacteraceae</taxon>
        <taxon>Thalassovita</taxon>
    </lineage>
</organism>
<evidence type="ECO:0008006" key="4">
    <source>
        <dbReference type="Google" id="ProtNLM"/>
    </source>
</evidence>
<dbReference type="RefSeq" id="WP_142494163.1">
    <property type="nucleotide sequence ID" value="NZ_FXTO01000021.1"/>
</dbReference>
<gene>
    <name evidence="2" type="ORF">SAMN06265173_12154</name>
</gene>
<keyword evidence="1" id="KW-0812">Transmembrane</keyword>
<reference evidence="2 3" key="1">
    <citation type="submission" date="2017-05" db="EMBL/GenBank/DDBJ databases">
        <authorList>
            <person name="Varghese N."/>
            <person name="Submissions S."/>
        </authorList>
    </citation>
    <scope>NUCLEOTIDE SEQUENCE [LARGE SCALE GENOMIC DNA]</scope>
    <source>
        <strain evidence="2 3">DSM 29506</strain>
    </source>
</reference>
<accession>A0A521EYF4</accession>
<keyword evidence="1" id="KW-1133">Transmembrane helix</keyword>
<feature type="transmembrane region" description="Helical" evidence="1">
    <location>
        <begin position="6"/>
        <end position="26"/>
    </location>
</feature>
<evidence type="ECO:0000313" key="2">
    <source>
        <dbReference type="EMBL" id="SMO89062.1"/>
    </source>
</evidence>
<evidence type="ECO:0000313" key="3">
    <source>
        <dbReference type="Proteomes" id="UP000316030"/>
    </source>
</evidence>
<dbReference type="OrthoDB" id="7862453at2"/>
<keyword evidence="3" id="KW-1185">Reference proteome</keyword>
<keyword evidence="1" id="KW-0472">Membrane</keyword>
<feature type="transmembrane region" description="Helical" evidence="1">
    <location>
        <begin position="57"/>
        <end position="75"/>
    </location>
</feature>
<dbReference type="AlphaFoldDB" id="A0A521EYF4"/>
<protein>
    <recommendedName>
        <fullName evidence="4">DUF1453 domain-containing protein</fullName>
    </recommendedName>
</protein>
<dbReference type="Proteomes" id="UP000316030">
    <property type="component" value="Unassembled WGS sequence"/>
</dbReference>
<proteinExistence type="predicted"/>
<feature type="transmembrane region" description="Helical" evidence="1">
    <location>
        <begin position="96"/>
        <end position="119"/>
    </location>
</feature>
<feature type="transmembrane region" description="Helical" evidence="1">
    <location>
        <begin position="125"/>
        <end position="145"/>
    </location>
</feature>